<dbReference type="SUPFAM" id="SSF56645">
    <property type="entry name" value="Acyl-CoA dehydrogenase NM domain-like"/>
    <property type="match status" value="1"/>
</dbReference>
<proteinExistence type="inferred from homology"/>
<evidence type="ECO:0000256" key="4">
    <source>
        <dbReference type="ARBA" id="ARBA00006288"/>
    </source>
</evidence>
<evidence type="ECO:0000256" key="2">
    <source>
        <dbReference type="ARBA" id="ARBA00004275"/>
    </source>
</evidence>
<accession>A0A7R8UAY6</accession>
<dbReference type="AlphaFoldDB" id="A0A7R8UAY6"/>
<feature type="domain" description="Acyl-CoA oxidase C-terminal" evidence="14">
    <location>
        <begin position="497"/>
        <end position="676"/>
    </location>
</feature>
<feature type="active site" description="Proton acceptor" evidence="12">
    <location>
        <position position="443"/>
    </location>
</feature>
<evidence type="ECO:0000256" key="6">
    <source>
        <dbReference type="ARBA" id="ARBA00022827"/>
    </source>
</evidence>
<dbReference type="InterPro" id="IPR009100">
    <property type="entry name" value="AcylCoA_DH/oxidase_NM_dom_sf"/>
</dbReference>
<feature type="binding site" evidence="13">
    <location>
        <position position="200"/>
    </location>
    <ligand>
        <name>FAD</name>
        <dbReference type="ChEBI" id="CHEBI:57692"/>
    </ligand>
</feature>
<evidence type="ECO:0000256" key="11">
    <source>
        <dbReference type="PIRNR" id="PIRNR000168"/>
    </source>
</evidence>
<dbReference type="PANTHER" id="PTHR10909:SF250">
    <property type="entry name" value="PEROXISOMAL ACYL-COENZYME A OXIDASE 1"/>
    <property type="match status" value="1"/>
</dbReference>
<evidence type="ECO:0000256" key="5">
    <source>
        <dbReference type="ARBA" id="ARBA00022630"/>
    </source>
</evidence>
<keyword evidence="10" id="KW-0576">Peroxisome</keyword>
<comment type="cofactor">
    <cofactor evidence="1">
        <name>FAD</name>
        <dbReference type="ChEBI" id="CHEBI:57692"/>
    </cofactor>
</comment>
<dbReference type="Pfam" id="PF14749">
    <property type="entry name" value="Acyl-CoA_ox_N"/>
    <property type="match status" value="1"/>
</dbReference>
<dbReference type="InterPro" id="IPR055060">
    <property type="entry name" value="ACOX_C_alpha1"/>
</dbReference>
<dbReference type="FunFam" id="2.40.110.10:FF:000003">
    <property type="entry name" value="Acyl-coenzyme A oxidase"/>
    <property type="match status" value="1"/>
</dbReference>
<keyword evidence="8" id="KW-0560">Oxidoreductase</keyword>
<dbReference type="PANTHER" id="PTHR10909">
    <property type="entry name" value="ELECTRON TRANSPORT OXIDOREDUCTASE"/>
    <property type="match status" value="1"/>
</dbReference>
<comment type="pathway">
    <text evidence="3">Lipid metabolism; peroxisomal fatty acid beta-oxidation.</text>
</comment>
<keyword evidence="6 11" id="KW-0274">FAD</keyword>
<keyword evidence="18" id="KW-1185">Reference proteome</keyword>
<dbReference type="InterPro" id="IPR037069">
    <property type="entry name" value="AcylCoA_DH/ox_N_sf"/>
</dbReference>
<protein>
    <recommendedName>
        <fullName evidence="11">Acyl-coenzyme A oxidase</fullName>
    </recommendedName>
</protein>
<dbReference type="FunFam" id="1.20.140.10:FF:000005">
    <property type="entry name" value="Acyl-coenzyme A oxidase"/>
    <property type="match status" value="1"/>
</dbReference>
<keyword evidence="9" id="KW-0443">Lipid metabolism</keyword>
<evidence type="ECO:0000256" key="7">
    <source>
        <dbReference type="ARBA" id="ARBA00022832"/>
    </source>
</evidence>
<dbReference type="Gene3D" id="1.10.540.10">
    <property type="entry name" value="Acyl-CoA dehydrogenase/oxidase, N-terminal domain"/>
    <property type="match status" value="1"/>
</dbReference>
<dbReference type="SUPFAM" id="SSF47203">
    <property type="entry name" value="Acyl-CoA dehydrogenase C-terminal domain-like"/>
    <property type="match status" value="2"/>
</dbReference>
<dbReference type="GO" id="GO:0033540">
    <property type="term" value="P:fatty acid beta-oxidation using acyl-CoA oxidase"/>
    <property type="evidence" value="ECO:0007669"/>
    <property type="project" value="TreeGrafter"/>
</dbReference>
<organism evidence="17 18">
    <name type="scientific">Hermetia illucens</name>
    <name type="common">Black soldier fly</name>
    <dbReference type="NCBI Taxonomy" id="343691"/>
    <lineage>
        <taxon>Eukaryota</taxon>
        <taxon>Metazoa</taxon>
        <taxon>Ecdysozoa</taxon>
        <taxon>Arthropoda</taxon>
        <taxon>Hexapoda</taxon>
        <taxon>Insecta</taxon>
        <taxon>Pterygota</taxon>
        <taxon>Neoptera</taxon>
        <taxon>Endopterygota</taxon>
        <taxon>Diptera</taxon>
        <taxon>Brachycera</taxon>
        <taxon>Stratiomyomorpha</taxon>
        <taxon>Stratiomyidae</taxon>
        <taxon>Hermetiinae</taxon>
        <taxon>Hermetia</taxon>
    </lineage>
</organism>
<dbReference type="FunFam" id="1.20.140.10:FF:000013">
    <property type="entry name" value="Acyl-coenzyme A oxidase"/>
    <property type="match status" value="1"/>
</dbReference>
<dbReference type="GO" id="GO:0071949">
    <property type="term" value="F:FAD binding"/>
    <property type="evidence" value="ECO:0007669"/>
    <property type="project" value="InterPro"/>
</dbReference>
<comment type="subcellular location">
    <subcellularLocation>
        <location evidence="2">Peroxisome</location>
    </subcellularLocation>
</comment>
<feature type="domain" description="Acyl-coenzyme A oxidase N-terminal" evidence="15">
    <location>
        <begin position="22"/>
        <end position="155"/>
    </location>
</feature>
<evidence type="ECO:0000256" key="1">
    <source>
        <dbReference type="ARBA" id="ARBA00001974"/>
    </source>
</evidence>
<dbReference type="OMA" id="VWWAGGR"/>
<dbReference type="InterPro" id="IPR029320">
    <property type="entry name" value="Acyl-CoA_ox_N"/>
</dbReference>
<dbReference type="InterPro" id="IPR012258">
    <property type="entry name" value="Acyl-CoA_oxidase"/>
</dbReference>
<evidence type="ECO:0000259" key="15">
    <source>
        <dbReference type="Pfam" id="PF14749"/>
    </source>
</evidence>
<evidence type="ECO:0000256" key="13">
    <source>
        <dbReference type="PIRSR" id="PIRSR000168-2"/>
    </source>
</evidence>
<dbReference type="PIRSF" id="PIRSF000168">
    <property type="entry name" value="Acyl-CoA_oxidase"/>
    <property type="match status" value="1"/>
</dbReference>
<feature type="binding site" evidence="13">
    <location>
        <position position="161"/>
    </location>
    <ligand>
        <name>FAD</name>
        <dbReference type="ChEBI" id="CHEBI:57692"/>
    </ligand>
</feature>
<reference evidence="17 18" key="1">
    <citation type="submission" date="2020-11" db="EMBL/GenBank/DDBJ databases">
        <authorList>
            <person name="Wallbank WR R."/>
            <person name="Pardo Diaz C."/>
            <person name="Kozak K."/>
            <person name="Martin S."/>
            <person name="Jiggins C."/>
            <person name="Moest M."/>
            <person name="Warren A I."/>
            <person name="Generalovic N T."/>
            <person name="Byers J.R.P. K."/>
            <person name="Montejo-Kovacevich G."/>
            <person name="Yen C E."/>
        </authorList>
    </citation>
    <scope>NUCLEOTIDE SEQUENCE [LARGE SCALE GENOMIC DNA]</scope>
</reference>
<dbReference type="GO" id="GO:0003997">
    <property type="term" value="F:acyl-CoA oxidase activity"/>
    <property type="evidence" value="ECO:0007669"/>
    <property type="project" value="InterPro"/>
</dbReference>
<dbReference type="GO" id="GO:0055088">
    <property type="term" value="P:lipid homeostasis"/>
    <property type="evidence" value="ECO:0007669"/>
    <property type="project" value="TreeGrafter"/>
</dbReference>
<dbReference type="InterPro" id="IPR046373">
    <property type="entry name" value="Acyl-CoA_Oxase/DH_mid-dom_sf"/>
</dbReference>
<dbReference type="OrthoDB" id="538336at2759"/>
<keyword evidence="7" id="KW-0276">Fatty acid metabolism</keyword>
<evidence type="ECO:0000256" key="10">
    <source>
        <dbReference type="ARBA" id="ARBA00023140"/>
    </source>
</evidence>
<evidence type="ECO:0000313" key="17">
    <source>
        <dbReference type="EMBL" id="CAD7077360.1"/>
    </source>
</evidence>
<dbReference type="InParanoid" id="A0A7R8UAY6"/>
<dbReference type="Pfam" id="PF01756">
    <property type="entry name" value="ACOX"/>
    <property type="match status" value="1"/>
</dbReference>
<dbReference type="InterPro" id="IPR036250">
    <property type="entry name" value="AcylCo_DH-like_C"/>
</dbReference>
<feature type="domain" description="Acyl-CoA oxidase C-alpha1" evidence="16">
    <location>
        <begin position="297"/>
        <end position="458"/>
    </location>
</feature>
<evidence type="ECO:0000313" key="18">
    <source>
        <dbReference type="Proteomes" id="UP000594454"/>
    </source>
</evidence>
<name>A0A7R8UAY6_HERIL</name>
<evidence type="ECO:0000256" key="12">
    <source>
        <dbReference type="PIRSR" id="PIRSR000168-1"/>
    </source>
</evidence>
<gene>
    <name evidence="17" type="ORF">HERILL_LOCUS717</name>
</gene>
<sequence length="679" mass="75421">MPAVSGKVNPDLLKERSNCTFNVEEFAVWWNGGPEKLKEKREIEKVLLEDEKEDDDVPISYLSHKELYEASTKKSARLYIKLRRRLPKIELKYGNYAESLGALRKVVNLMRGASAVSEGYPFGVHFSMFLPTILSQGTVEQQKKWALKALNLDIIGTYAQTELGHGTFIRGLETRADFDPRKNEFILSSPTRSSYKWWPGGLGHTVNHVIVLAQLYTRGVHRGLHPFIVQVRDLETHKPMPGVIIGEIGPKIGMKAVNNGFLGFKNVRIPLENMLAKNAQVGAGGVFTKSPASVLTYGTMVFVRVLIVRDAANQLSSAVTIATRYSAVRRQSPIDPNKPEPQIIDHVTQQLKLFPNISKAILFNIVADKVWNIYNEVTEELGRGQLDRLPELHGLSCGLKAVCSADAAAGVEVCRLSCGGHGYMTSSNFPSLYGFATAACTYEGENTVMLLQTARYLMKVWRMALDGKKLMPTVDYLTKYVRTNPRPSKWDNSLLGMIDALECAAANKVRIAFDSVEKRKAAGMGPEEAANMTGIELTQAAVLHTRAYMVRTGYEEVKRITATLSPAIATVLNQVFELFAIDTFFTCMGDLLRFSGLTHTDLDGLQKKLESLLSKIRVNAVGIVDGFDIPDCVLKSTLGAYDGNVYERMFAEAQKSPLNKDPVNESFHLYLKPLMKSNL</sequence>
<dbReference type="Pfam" id="PF22924">
    <property type="entry name" value="ACOX_C_alpha1"/>
    <property type="match status" value="1"/>
</dbReference>
<dbReference type="Gene3D" id="1.20.140.10">
    <property type="entry name" value="Butyryl-CoA Dehydrogenase, subunit A, domain 3"/>
    <property type="match status" value="2"/>
</dbReference>
<dbReference type="GO" id="GO:0005504">
    <property type="term" value="F:fatty acid binding"/>
    <property type="evidence" value="ECO:0007669"/>
    <property type="project" value="TreeGrafter"/>
</dbReference>
<dbReference type="InterPro" id="IPR002655">
    <property type="entry name" value="Acyl-CoA_oxidase_C"/>
</dbReference>
<evidence type="ECO:0000256" key="8">
    <source>
        <dbReference type="ARBA" id="ARBA00023002"/>
    </source>
</evidence>
<dbReference type="Gene3D" id="2.40.110.10">
    <property type="entry name" value="Butyryl-CoA Dehydrogenase, subunit A, domain 2"/>
    <property type="match status" value="1"/>
</dbReference>
<dbReference type="EMBL" id="LR899009">
    <property type="protein sequence ID" value="CAD7077360.1"/>
    <property type="molecule type" value="Genomic_DNA"/>
</dbReference>
<dbReference type="Proteomes" id="UP000594454">
    <property type="component" value="Chromosome 1"/>
</dbReference>
<dbReference type="GO" id="GO:0005777">
    <property type="term" value="C:peroxisome"/>
    <property type="evidence" value="ECO:0007669"/>
    <property type="project" value="UniProtKB-SubCell"/>
</dbReference>
<evidence type="ECO:0000256" key="9">
    <source>
        <dbReference type="ARBA" id="ARBA00023098"/>
    </source>
</evidence>
<evidence type="ECO:0000256" key="3">
    <source>
        <dbReference type="ARBA" id="ARBA00004846"/>
    </source>
</evidence>
<comment type="similarity">
    <text evidence="4 11">Belongs to the acyl-CoA oxidase family.</text>
</comment>
<evidence type="ECO:0000259" key="16">
    <source>
        <dbReference type="Pfam" id="PF22924"/>
    </source>
</evidence>
<evidence type="ECO:0000259" key="14">
    <source>
        <dbReference type="Pfam" id="PF01756"/>
    </source>
</evidence>
<keyword evidence="5 11" id="KW-0285">Flavoprotein</keyword>